<proteinExistence type="predicted"/>
<dbReference type="AlphaFoldDB" id="A0A124GA00"/>
<dbReference type="InterPro" id="IPR023214">
    <property type="entry name" value="HAD_sf"/>
</dbReference>
<dbReference type="RefSeq" id="WP_062705782.1">
    <property type="nucleotide sequence ID" value="NZ_LLZG01000288.1"/>
</dbReference>
<name>A0A124GA00_9ACTN</name>
<dbReference type="InterPro" id="IPR006439">
    <property type="entry name" value="HAD-SF_hydro_IA"/>
</dbReference>
<dbReference type="PANTHER" id="PTHR43481">
    <property type="entry name" value="FRUCTOSE-1-PHOSPHATE PHOSPHATASE"/>
    <property type="match status" value="1"/>
</dbReference>
<reference evidence="2" key="1">
    <citation type="submission" date="2015-10" db="EMBL/GenBank/DDBJ databases">
        <authorList>
            <person name="Ju K.-S."/>
            <person name="Doroghazi J.R."/>
            <person name="Metcalf W.W."/>
        </authorList>
    </citation>
    <scope>NUCLEOTIDE SEQUENCE [LARGE SCALE GENOMIC DNA]</scope>
    <source>
        <strain evidence="2">NRRL 3151</strain>
    </source>
</reference>
<dbReference type="SFLD" id="SFLDS00003">
    <property type="entry name" value="Haloacid_Dehalogenase"/>
    <property type="match status" value="1"/>
</dbReference>
<gene>
    <name evidence="1" type="ORF">ADL12_26245</name>
</gene>
<dbReference type="PANTHER" id="PTHR43481:SF4">
    <property type="entry name" value="GLYCEROL-1-PHOSPHATE PHOSPHOHYDROLASE 1-RELATED"/>
    <property type="match status" value="1"/>
</dbReference>
<dbReference type="Gene3D" id="3.40.50.1000">
    <property type="entry name" value="HAD superfamily/HAD-like"/>
    <property type="match status" value="1"/>
</dbReference>
<dbReference type="EMBL" id="LLZG01000288">
    <property type="protein sequence ID" value="KUL30595.1"/>
    <property type="molecule type" value="Genomic_DNA"/>
</dbReference>
<organism evidence="1 2">
    <name type="scientific">Streptomyces regalis</name>
    <dbReference type="NCBI Taxonomy" id="68262"/>
    <lineage>
        <taxon>Bacteria</taxon>
        <taxon>Bacillati</taxon>
        <taxon>Actinomycetota</taxon>
        <taxon>Actinomycetes</taxon>
        <taxon>Kitasatosporales</taxon>
        <taxon>Streptomycetaceae</taxon>
        <taxon>Streptomyces</taxon>
    </lineage>
</organism>
<dbReference type="Gene3D" id="1.10.150.240">
    <property type="entry name" value="Putative phosphatase, domain 2"/>
    <property type="match status" value="1"/>
</dbReference>
<dbReference type="OrthoDB" id="9800058at2"/>
<dbReference type="SUPFAM" id="SSF56784">
    <property type="entry name" value="HAD-like"/>
    <property type="match status" value="1"/>
</dbReference>
<comment type="caution">
    <text evidence="1">The sequence shown here is derived from an EMBL/GenBank/DDBJ whole genome shotgun (WGS) entry which is preliminary data.</text>
</comment>
<dbReference type="Pfam" id="PF00702">
    <property type="entry name" value="Hydrolase"/>
    <property type="match status" value="1"/>
</dbReference>
<dbReference type="InterPro" id="IPR036412">
    <property type="entry name" value="HAD-like_sf"/>
</dbReference>
<sequence>MIGEPAQPGAKKYVLFDVDGTLIDAVDNQRRVWRVWAERYGLDPDEVYQVALRTRPMETFAQVVPDRDPRGCLAVLHQLEDEDVRSGVYAAFDGASELLGALPSGAWALVTSNYEHRVRGRFARTSLPVPDIIVDAACVEEGKPSPVPYLLAAKGLGAEPEDCLVIEDAPSGVQSGLRAGMTVWGVNSPVAVDGVHRHFKSLRAAVPDVLAFASGTDPHRPEGSMPVE</sequence>
<dbReference type="GO" id="GO:0050308">
    <property type="term" value="F:sugar-phosphatase activity"/>
    <property type="evidence" value="ECO:0007669"/>
    <property type="project" value="TreeGrafter"/>
</dbReference>
<evidence type="ECO:0000313" key="1">
    <source>
        <dbReference type="EMBL" id="KUL30595.1"/>
    </source>
</evidence>
<dbReference type="InterPro" id="IPR023198">
    <property type="entry name" value="PGP-like_dom2"/>
</dbReference>
<evidence type="ECO:0000313" key="2">
    <source>
        <dbReference type="Proteomes" id="UP000053923"/>
    </source>
</evidence>
<accession>A0A124GA00</accession>
<dbReference type="SFLD" id="SFLDG01129">
    <property type="entry name" value="C1.5:_HAD__Beta-PGM__Phosphata"/>
    <property type="match status" value="1"/>
</dbReference>
<dbReference type="InterPro" id="IPR051806">
    <property type="entry name" value="HAD-like_SPP"/>
</dbReference>
<dbReference type="Proteomes" id="UP000053923">
    <property type="component" value="Unassembled WGS sequence"/>
</dbReference>
<protein>
    <submittedName>
        <fullName evidence="1">Phosphatase</fullName>
    </submittedName>
</protein>
<dbReference type="NCBIfam" id="TIGR01509">
    <property type="entry name" value="HAD-SF-IA-v3"/>
    <property type="match status" value="1"/>
</dbReference>
<keyword evidence="2" id="KW-1185">Reference proteome</keyword>